<dbReference type="InterPro" id="IPR029044">
    <property type="entry name" value="Nucleotide-diphossugar_trans"/>
</dbReference>
<proteinExistence type="predicted"/>
<dbReference type="InterPro" id="IPR002495">
    <property type="entry name" value="Glyco_trans_8"/>
</dbReference>
<evidence type="ECO:0000256" key="1">
    <source>
        <dbReference type="ARBA" id="ARBA00022676"/>
    </source>
</evidence>
<dbReference type="Proteomes" id="UP000194933">
    <property type="component" value="Unassembled WGS sequence"/>
</dbReference>
<evidence type="ECO:0000256" key="3">
    <source>
        <dbReference type="ARBA" id="ARBA00022723"/>
    </source>
</evidence>
<dbReference type="AlphaFoldDB" id="A0A2C9XNX3"/>
<dbReference type="Gene3D" id="3.90.550.10">
    <property type="entry name" value="Spore Coat Polysaccharide Biosynthesis Protein SpsA, Chain A"/>
    <property type="match status" value="1"/>
</dbReference>
<comment type="caution">
    <text evidence="4">The sequence shown here is derived from an EMBL/GenBank/DDBJ whole genome shotgun (WGS) entry which is preliminary data.</text>
</comment>
<keyword evidence="5" id="KW-1185">Reference proteome</keyword>
<protein>
    <submittedName>
        <fullName evidence="4">8 glycosyltransferase</fullName>
    </submittedName>
</protein>
<evidence type="ECO:0000313" key="5">
    <source>
        <dbReference type="Proteomes" id="UP000194933"/>
    </source>
</evidence>
<organism evidence="4 5">
    <name type="scientific">Candidatus Enterococcus wittei</name>
    <dbReference type="NCBI Taxonomy" id="1987383"/>
    <lineage>
        <taxon>Bacteria</taxon>
        <taxon>Bacillati</taxon>
        <taxon>Bacillota</taxon>
        <taxon>Bacilli</taxon>
        <taxon>Lactobacillales</taxon>
        <taxon>Enterococcaceae</taxon>
        <taxon>Enterococcus</taxon>
    </lineage>
</organism>
<dbReference type="GO" id="GO:0016757">
    <property type="term" value="F:glycosyltransferase activity"/>
    <property type="evidence" value="ECO:0007669"/>
    <property type="project" value="UniProtKB-KW"/>
</dbReference>
<evidence type="ECO:0000313" key="4">
    <source>
        <dbReference type="EMBL" id="OTP11905.1"/>
    </source>
</evidence>
<dbReference type="SUPFAM" id="SSF53448">
    <property type="entry name" value="Nucleotide-diphospho-sugar transferases"/>
    <property type="match status" value="1"/>
</dbReference>
<reference evidence="4 5" key="1">
    <citation type="submission" date="2017-05" db="EMBL/GenBank/DDBJ databases">
        <title>The Genome Sequence of Enterococcus sp. 10A9_DIV0425.</title>
        <authorList>
            <consortium name="The Broad Institute Genomics Platform"/>
            <consortium name="The Broad Institute Genomic Center for Infectious Diseases"/>
            <person name="Earl A."/>
            <person name="Manson A."/>
            <person name="Schwartman J."/>
            <person name="Gilmore M."/>
            <person name="Abouelleil A."/>
            <person name="Cao P."/>
            <person name="Chapman S."/>
            <person name="Cusick C."/>
            <person name="Shea T."/>
            <person name="Young S."/>
            <person name="Neafsey D."/>
            <person name="Nusbaum C."/>
            <person name="Birren B."/>
        </authorList>
    </citation>
    <scope>NUCLEOTIDE SEQUENCE [LARGE SCALE GENOMIC DNA]</scope>
    <source>
        <strain evidence="4 5">10A9_DIV0425</strain>
    </source>
</reference>
<dbReference type="InterPro" id="IPR050748">
    <property type="entry name" value="Glycosyltrans_8_dom-fam"/>
</dbReference>
<name>A0A2C9XNX3_9ENTE</name>
<gene>
    <name evidence="4" type="ORF">A5844_000119</name>
</gene>
<dbReference type="CDD" id="cd04194">
    <property type="entry name" value="GT8_A4GalT_like"/>
    <property type="match status" value="1"/>
</dbReference>
<dbReference type="RefSeq" id="WP_086284056.1">
    <property type="nucleotide sequence ID" value="NZ_NGMO01000001.1"/>
</dbReference>
<keyword evidence="3" id="KW-0479">Metal-binding</keyword>
<keyword evidence="2 4" id="KW-0808">Transferase</keyword>
<accession>A0A2C9XNX3</accession>
<sequence>MEIKYGTVPVVTASDENYAPYLSVMIATALKNSNKMRHIYFYVIDDGLSEYSKEGLKQTVKEYSEHASIQFLTVEKDVYEDFLVSDHITTTAYLRISLPKILSKYNYQKVLYLDSDILVLDDIVNLYDEPLHGKTIGAVIDPGQTKALKRLGIDSDEYYFNSGVMVIDIDQWNKKNITEKTISFLKEHGDRIIYHDQDALNAILYGDWEQFHPKWNMQSSLIFEKHPAPDDNYKELYKSGNKAPSIVHFTGHDKPWNTLKDHPYTQIYLKNLAHSALTKVGEVNE</sequence>
<dbReference type="Pfam" id="PF01501">
    <property type="entry name" value="Glyco_transf_8"/>
    <property type="match status" value="1"/>
</dbReference>
<dbReference type="STRING" id="1987383.A5844_000119"/>
<dbReference type="EMBL" id="NGMO01000001">
    <property type="protein sequence ID" value="OTP11905.1"/>
    <property type="molecule type" value="Genomic_DNA"/>
</dbReference>
<keyword evidence="1" id="KW-0328">Glycosyltransferase</keyword>
<dbReference type="PANTHER" id="PTHR13778:SF47">
    <property type="entry name" value="LIPOPOLYSACCHARIDE 1,3-GALACTOSYLTRANSFERASE"/>
    <property type="match status" value="1"/>
</dbReference>
<evidence type="ECO:0000256" key="2">
    <source>
        <dbReference type="ARBA" id="ARBA00022679"/>
    </source>
</evidence>
<dbReference type="GO" id="GO:0046872">
    <property type="term" value="F:metal ion binding"/>
    <property type="evidence" value="ECO:0007669"/>
    <property type="project" value="UniProtKB-KW"/>
</dbReference>
<dbReference type="PANTHER" id="PTHR13778">
    <property type="entry name" value="GLYCOSYLTRANSFERASE 8 DOMAIN-CONTAINING PROTEIN"/>
    <property type="match status" value="1"/>
</dbReference>